<comment type="caution">
    <text evidence="2">The sequence shown here is derived from an EMBL/GenBank/DDBJ whole genome shotgun (WGS) entry which is preliminary data.</text>
</comment>
<evidence type="ECO:0000259" key="1">
    <source>
        <dbReference type="Pfam" id="PF20408"/>
    </source>
</evidence>
<protein>
    <submittedName>
        <fullName evidence="2">Alpha/beta-hydrolase family hydrolase</fullName>
    </submittedName>
</protein>
<evidence type="ECO:0000313" key="3">
    <source>
        <dbReference type="Proteomes" id="UP000625033"/>
    </source>
</evidence>
<dbReference type="Gene3D" id="3.40.50.1820">
    <property type="entry name" value="alpha/beta hydrolase"/>
    <property type="match status" value="1"/>
</dbReference>
<dbReference type="InterPro" id="IPR026555">
    <property type="entry name" value="NSL3/Tex30"/>
</dbReference>
<dbReference type="PANTHER" id="PTHR13136">
    <property type="entry name" value="TESTIS DEVELOPMENT PROTEIN PRTD"/>
    <property type="match status" value="1"/>
</dbReference>
<organism evidence="2 3">
    <name type="scientific">Zhihengliuella flava</name>
    <dbReference type="NCBI Taxonomy" id="1285193"/>
    <lineage>
        <taxon>Bacteria</taxon>
        <taxon>Bacillati</taxon>
        <taxon>Actinomycetota</taxon>
        <taxon>Actinomycetes</taxon>
        <taxon>Micrococcales</taxon>
        <taxon>Micrococcaceae</taxon>
        <taxon>Zhihengliuella</taxon>
    </lineage>
</organism>
<dbReference type="Proteomes" id="UP000625033">
    <property type="component" value="Unassembled WGS sequence"/>
</dbReference>
<evidence type="ECO:0000313" key="2">
    <source>
        <dbReference type="EMBL" id="MBG6084072.1"/>
    </source>
</evidence>
<name>A0A931D8P8_9MICC</name>
<gene>
    <name evidence="2" type="ORF">IW252_000839</name>
</gene>
<dbReference type="RefSeq" id="WP_196835428.1">
    <property type="nucleotide sequence ID" value="NZ_JADOTZ010000001.1"/>
</dbReference>
<dbReference type="SUPFAM" id="SSF53474">
    <property type="entry name" value="alpha/beta-Hydrolases"/>
    <property type="match status" value="1"/>
</dbReference>
<proteinExistence type="predicted"/>
<dbReference type="InterPro" id="IPR029058">
    <property type="entry name" value="AB_hydrolase_fold"/>
</dbReference>
<reference evidence="2" key="1">
    <citation type="submission" date="2020-11" db="EMBL/GenBank/DDBJ databases">
        <title>Sequencing the genomes of 1000 actinobacteria strains.</title>
        <authorList>
            <person name="Klenk H.-P."/>
        </authorList>
    </citation>
    <scope>NUCLEOTIDE SEQUENCE</scope>
    <source>
        <strain evidence="2">DSM 26152</strain>
    </source>
</reference>
<dbReference type="PANTHER" id="PTHR13136:SF11">
    <property type="entry name" value="TESTIS-EXPRESSED PROTEIN 30"/>
    <property type="match status" value="1"/>
</dbReference>
<feature type="domain" description="KANL3/Tex30 alpha/beta hydrolase-like" evidence="1">
    <location>
        <begin position="37"/>
        <end position="215"/>
    </location>
</feature>
<dbReference type="InterPro" id="IPR046879">
    <property type="entry name" value="KANL3/Tex30_Abhydrolase"/>
</dbReference>
<accession>A0A931D8P8</accession>
<sequence>MNLPPGTVTIPVTATTPRGTVNTEVSGAWVAASQPHSVVVLAHGAGAGREHPFLTGFAGALAAEGHAVLSFNFPAMDAGKKFPDRPPLAVGTWDAVLAYAAGVAETTTGRIWAAGKSFGARMASLAAAGEELERPMTPAGLIYLGYPLHAPGKPEKLRDGHLDGLAVPQLFVEGTRDAFARIDLMEAVAERLMAPAGSRVEVEWVEGADHSFNIKGHRRPPEECGASLAPAVDRFLRA</sequence>
<keyword evidence="3" id="KW-1185">Reference proteome</keyword>
<dbReference type="AlphaFoldDB" id="A0A931D8P8"/>
<dbReference type="Pfam" id="PF20408">
    <property type="entry name" value="Abhydrolase_11"/>
    <property type="match status" value="1"/>
</dbReference>
<dbReference type="EMBL" id="JADOTZ010000001">
    <property type="protein sequence ID" value="MBG6084072.1"/>
    <property type="molecule type" value="Genomic_DNA"/>
</dbReference>